<name>A0A9P6KIF6_9FUNG</name>
<evidence type="ECO:0000256" key="11">
    <source>
        <dbReference type="SAM" id="MobiDB-lite"/>
    </source>
</evidence>
<evidence type="ECO:0000313" key="13">
    <source>
        <dbReference type="EMBL" id="KAF9585760.1"/>
    </source>
</evidence>
<sequence length="353" mass="39829">MATLAGAPFDDDVCPVCQTDRYLNPHMRLLVGPCFHKMCDNCIDRLFAHGPAPCPTCRQTLRKAAFSAQTFEDLSVEKEVRIRRQMAQKFNKRPEDFKSLKEYNDYLEKVEDMTFKLVNEIDVDKTKLEIEKFAAENRDLIRLNANRLLNESRLAVLNQEARRKEQLLKREAYRKELEAEEAAKTEDRKNLLEELATSDKSAKSILAARQAVTLKKTSMRKTDPSKSASAMGTSSNSTPLLLSDAYWNLQKDEERDRHDEDEELDVNFDPVQSQYMDVDLGVGYVGSVNNNKAHAGGLVYPLLSSSTGVKDLYTEPSDLGSLSRLSRAGGYRPAFGYSRAIEEAHTALFISGV</sequence>
<dbReference type="GO" id="GO:0008270">
    <property type="term" value="F:zinc ion binding"/>
    <property type="evidence" value="ECO:0007669"/>
    <property type="project" value="UniProtKB-KW"/>
</dbReference>
<evidence type="ECO:0000256" key="7">
    <source>
        <dbReference type="ARBA" id="ARBA00029873"/>
    </source>
</evidence>
<dbReference type="PROSITE" id="PS50089">
    <property type="entry name" value="ZF_RING_2"/>
    <property type="match status" value="1"/>
</dbReference>
<dbReference type="InterPro" id="IPR004575">
    <property type="entry name" value="MAT1/Tfb3"/>
</dbReference>
<dbReference type="GO" id="GO:0061575">
    <property type="term" value="F:cyclin-dependent protein serine/threonine kinase activator activity"/>
    <property type="evidence" value="ECO:0007669"/>
    <property type="project" value="InterPro"/>
</dbReference>
<evidence type="ECO:0000259" key="12">
    <source>
        <dbReference type="PROSITE" id="PS50089"/>
    </source>
</evidence>
<dbReference type="GO" id="GO:0006289">
    <property type="term" value="P:nucleotide-excision repair"/>
    <property type="evidence" value="ECO:0007669"/>
    <property type="project" value="InterPro"/>
</dbReference>
<evidence type="ECO:0000256" key="6">
    <source>
        <dbReference type="ARBA" id="ARBA00023242"/>
    </source>
</evidence>
<proteinExistence type="predicted"/>
<dbReference type="PANTHER" id="PTHR12683:SF13">
    <property type="entry name" value="CDK-ACTIVATING KINASE ASSEMBLY FACTOR MAT1"/>
    <property type="match status" value="1"/>
</dbReference>
<dbReference type="InterPro" id="IPR013083">
    <property type="entry name" value="Znf_RING/FYVE/PHD"/>
</dbReference>
<dbReference type="GO" id="GO:0006357">
    <property type="term" value="P:regulation of transcription by RNA polymerase II"/>
    <property type="evidence" value="ECO:0007669"/>
    <property type="project" value="TreeGrafter"/>
</dbReference>
<evidence type="ECO:0000256" key="1">
    <source>
        <dbReference type="ARBA" id="ARBA00004123"/>
    </source>
</evidence>
<feature type="coiled-coil region" evidence="10">
    <location>
        <begin position="163"/>
        <end position="195"/>
    </location>
</feature>
<evidence type="ECO:0000256" key="8">
    <source>
        <dbReference type="ARBA" id="ARBA00033277"/>
    </source>
</evidence>
<dbReference type="SMART" id="SM00184">
    <property type="entry name" value="RING"/>
    <property type="match status" value="1"/>
</dbReference>
<keyword evidence="4 9" id="KW-0863">Zinc-finger</keyword>
<organism evidence="13 14">
    <name type="scientific">Lunasporangiospora selenospora</name>
    <dbReference type="NCBI Taxonomy" id="979761"/>
    <lineage>
        <taxon>Eukaryota</taxon>
        <taxon>Fungi</taxon>
        <taxon>Fungi incertae sedis</taxon>
        <taxon>Mucoromycota</taxon>
        <taxon>Mortierellomycotina</taxon>
        <taxon>Mortierellomycetes</taxon>
        <taxon>Mortierellales</taxon>
        <taxon>Mortierellaceae</taxon>
        <taxon>Lunasporangiospora</taxon>
    </lineage>
</organism>
<dbReference type="InterPro" id="IPR017907">
    <property type="entry name" value="Znf_RING_CS"/>
</dbReference>
<keyword evidence="5" id="KW-0862">Zinc</keyword>
<feature type="domain" description="RING-type" evidence="12">
    <location>
        <begin position="14"/>
        <end position="58"/>
    </location>
</feature>
<reference evidence="13" key="1">
    <citation type="journal article" date="2020" name="Fungal Divers.">
        <title>Resolving the Mortierellaceae phylogeny through synthesis of multi-gene phylogenetics and phylogenomics.</title>
        <authorList>
            <person name="Vandepol N."/>
            <person name="Liber J."/>
            <person name="Desiro A."/>
            <person name="Na H."/>
            <person name="Kennedy M."/>
            <person name="Barry K."/>
            <person name="Grigoriev I.V."/>
            <person name="Miller A.N."/>
            <person name="O'Donnell K."/>
            <person name="Stajich J.E."/>
            <person name="Bonito G."/>
        </authorList>
    </citation>
    <scope>NUCLEOTIDE SEQUENCE</scope>
    <source>
        <strain evidence="13">KOD1015</strain>
    </source>
</reference>
<dbReference type="SUPFAM" id="SSF57850">
    <property type="entry name" value="RING/U-box"/>
    <property type="match status" value="1"/>
</dbReference>
<protein>
    <recommendedName>
        <fullName evidence="2">RNA polymerase II transcription factor B subunit 3</fullName>
    </recommendedName>
    <alternativeName>
        <fullName evidence="8">RNA polymerase II transcription factor B 38 kDa subunit</fullName>
    </alternativeName>
    <alternativeName>
        <fullName evidence="7">RNA polymerase II transcription factor B p38 subunit</fullName>
    </alternativeName>
</protein>
<comment type="caution">
    <text evidence="13">The sequence shown here is derived from an EMBL/GenBank/DDBJ whole genome shotgun (WGS) entry which is preliminary data.</text>
</comment>
<dbReference type="AlphaFoldDB" id="A0A9P6KIF6"/>
<accession>A0A9P6KIF6</accession>
<dbReference type="PROSITE" id="PS00518">
    <property type="entry name" value="ZF_RING_1"/>
    <property type="match status" value="1"/>
</dbReference>
<evidence type="ECO:0000256" key="3">
    <source>
        <dbReference type="ARBA" id="ARBA00022723"/>
    </source>
</evidence>
<dbReference type="Gene3D" id="3.30.40.10">
    <property type="entry name" value="Zinc/RING finger domain, C3HC4 (zinc finger)"/>
    <property type="match status" value="1"/>
</dbReference>
<dbReference type="PANTHER" id="PTHR12683">
    <property type="entry name" value="CDK-ACTIVATING KINASE ASSEMBLY FACTOR MAT1"/>
    <property type="match status" value="1"/>
</dbReference>
<evidence type="ECO:0000313" key="14">
    <source>
        <dbReference type="Proteomes" id="UP000780801"/>
    </source>
</evidence>
<dbReference type="InterPro" id="IPR001841">
    <property type="entry name" value="Znf_RING"/>
</dbReference>
<keyword evidence="10" id="KW-0175">Coiled coil</keyword>
<gene>
    <name evidence="13" type="primary">TFB3</name>
    <name evidence="13" type="ORF">BGW38_000884</name>
</gene>
<keyword evidence="6" id="KW-0539">Nucleus</keyword>
<evidence type="ECO:0000256" key="2">
    <source>
        <dbReference type="ARBA" id="ARBA00022257"/>
    </source>
</evidence>
<keyword evidence="14" id="KW-1185">Reference proteome</keyword>
<dbReference type="Proteomes" id="UP000780801">
    <property type="component" value="Unassembled WGS sequence"/>
</dbReference>
<dbReference type="Pfam" id="PF06391">
    <property type="entry name" value="MAT1"/>
    <property type="match status" value="1"/>
</dbReference>
<dbReference type="FunFam" id="3.30.40.10:FF:000037">
    <property type="entry name" value="Cdk-activating kinase assembly factor MAT1, centre"/>
    <property type="match status" value="1"/>
</dbReference>
<dbReference type="EMBL" id="JAABOA010000126">
    <property type="protein sequence ID" value="KAF9585760.1"/>
    <property type="molecule type" value="Genomic_DNA"/>
</dbReference>
<evidence type="ECO:0000256" key="10">
    <source>
        <dbReference type="SAM" id="Coils"/>
    </source>
</evidence>
<feature type="region of interest" description="Disordered" evidence="11">
    <location>
        <begin position="216"/>
        <end position="237"/>
    </location>
</feature>
<feature type="compositionally biased region" description="Polar residues" evidence="11">
    <location>
        <begin position="225"/>
        <end position="237"/>
    </location>
</feature>
<dbReference type="InterPro" id="IPR015877">
    <property type="entry name" value="MAT1_centre"/>
</dbReference>
<dbReference type="GO" id="GO:0005675">
    <property type="term" value="C:transcription factor TFIIH holo complex"/>
    <property type="evidence" value="ECO:0007669"/>
    <property type="project" value="InterPro"/>
</dbReference>
<dbReference type="Pfam" id="PF17121">
    <property type="entry name" value="zf-C3HC4_5"/>
    <property type="match status" value="1"/>
</dbReference>
<comment type="subcellular location">
    <subcellularLocation>
        <location evidence="1">Nucleus</location>
    </subcellularLocation>
</comment>
<dbReference type="NCBIfam" id="TIGR00570">
    <property type="entry name" value="cdk7"/>
    <property type="match status" value="1"/>
</dbReference>
<dbReference type="OrthoDB" id="5963at2759"/>
<evidence type="ECO:0000256" key="5">
    <source>
        <dbReference type="ARBA" id="ARBA00022833"/>
    </source>
</evidence>
<keyword evidence="3" id="KW-0479">Metal-binding</keyword>
<evidence type="ECO:0000256" key="4">
    <source>
        <dbReference type="ARBA" id="ARBA00022771"/>
    </source>
</evidence>
<evidence type="ECO:0000256" key="9">
    <source>
        <dbReference type="PROSITE-ProRule" id="PRU00175"/>
    </source>
</evidence>